<reference evidence="2 3" key="1">
    <citation type="submission" date="2019-05" db="EMBL/GenBank/DDBJ databases">
        <title>Dyadobacter AR-3-8 sp. nov., isolated from arctic soil.</title>
        <authorList>
            <person name="Chaudhary D.K."/>
        </authorList>
    </citation>
    <scope>NUCLEOTIDE SEQUENCE [LARGE SCALE GENOMIC DNA]</scope>
    <source>
        <strain evidence="2 3">AR-3-8</strain>
    </source>
</reference>
<dbReference type="Pfam" id="PF00535">
    <property type="entry name" value="Glycos_transf_2"/>
    <property type="match status" value="1"/>
</dbReference>
<evidence type="ECO:0000313" key="3">
    <source>
        <dbReference type="Proteomes" id="UP000304900"/>
    </source>
</evidence>
<dbReference type="InterPro" id="IPR029044">
    <property type="entry name" value="Nucleotide-diphossugar_trans"/>
</dbReference>
<sequence length="276" mass="31782">MKVSVCVPTFNHEEYIEHMLKGALMQETDFTFEIVIGDDASTDNSQQIIQKYAEQYPEIIKAYLHKENQGPDNPREFAGRNNVLQLLKACKGEYVAMCEGDDYWTDPHKLQKQVDFLDSHPDFAICHHNMLVTYEDGSPSHTFNKNSQPLVSTIDDILQDRWFMATASWMYRNYFLTEDFAPWHALAAAGDWALSIQLAAKGKIGYLPETMGVYRKHSAGLSNVHSNVNVWFLKNRKEMFENVNLWLDKKYDVTIIKTVANYGEQLRKLEKIGSSI</sequence>
<dbReference type="OrthoDB" id="199095at2"/>
<protein>
    <submittedName>
        <fullName evidence="2">Glycosyltransferase</fullName>
    </submittedName>
</protein>
<dbReference type="PANTHER" id="PTHR22916:SF3">
    <property type="entry name" value="UDP-GLCNAC:BETAGAL BETA-1,3-N-ACETYLGLUCOSAMINYLTRANSFERASE-LIKE PROTEIN 1"/>
    <property type="match status" value="1"/>
</dbReference>
<dbReference type="SUPFAM" id="SSF53448">
    <property type="entry name" value="Nucleotide-diphospho-sugar transferases"/>
    <property type="match status" value="1"/>
</dbReference>
<evidence type="ECO:0000313" key="2">
    <source>
        <dbReference type="EMBL" id="TKT94351.1"/>
    </source>
</evidence>
<proteinExistence type="predicted"/>
<gene>
    <name evidence="2" type="ORF">FDK13_00220</name>
</gene>
<keyword evidence="2" id="KW-0808">Transferase</keyword>
<comment type="caution">
    <text evidence="2">The sequence shown here is derived from an EMBL/GenBank/DDBJ whole genome shotgun (WGS) entry which is preliminary data.</text>
</comment>
<dbReference type="EMBL" id="SZVO01000001">
    <property type="protein sequence ID" value="TKT94351.1"/>
    <property type="molecule type" value="Genomic_DNA"/>
</dbReference>
<dbReference type="InterPro" id="IPR001173">
    <property type="entry name" value="Glyco_trans_2-like"/>
</dbReference>
<accession>A0A4U6DCW0</accession>
<dbReference type="AlphaFoldDB" id="A0A4U6DCW0"/>
<dbReference type="GO" id="GO:0016758">
    <property type="term" value="F:hexosyltransferase activity"/>
    <property type="evidence" value="ECO:0007669"/>
    <property type="project" value="UniProtKB-ARBA"/>
</dbReference>
<dbReference type="Proteomes" id="UP000304900">
    <property type="component" value="Unassembled WGS sequence"/>
</dbReference>
<organism evidence="2 3">
    <name type="scientific">Dyadobacter frigoris</name>
    <dbReference type="NCBI Taxonomy" id="2576211"/>
    <lineage>
        <taxon>Bacteria</taxon>
        <taxon>Pseudomonadati</taxon>
        <taxon>Bacteroidota</taxon>
        <taxon>Cytophagia</taxon>
        <taxon>Cytophagales</taxon>
        <taxon>Spirosomataceae</taxon>
        <taxon>Dyadobacter</taxon>
    </lineage>
</organism>
<evidence type="ECO:0000259" key="1">
    <source>
        <dbReference type="Pfam" id="PF00535"/>
    </source>
</evidence>
<dbReference type="PANTHER" id="PTHR22916">
    <property type="entry name" value="GLYCOSYLTRANSFERASE"/>
    <property type="match status" value="1"/>
</dbReference>
<name>A0A4U6DCW0_9BACT</name>
<feature type="domain" description="Glycosyltransferase 2-like" evidence="1">
    <location>
        <begin position="4"/>
        <end position="143"/>
    </location>
</feature>
<dbReference type="Gene3D" id="3.90.550.10">
    <property type="entry name" value="Spore Coat Polysaccharide Biosynthesis Protein SpsA, Chain A"/>
    <property type="match status" value="1"/>
</dbReference>
<keyword evidence="3" id="KW-1185">Reference proteome</keyword>